<keyword evidence="5" id="KW-0460">Magnesium</keyword>
<dbReference type="SFLD" id="SFLDG01017">
    <property type="entry name" value="Polyprenyl_Transferase_Like"/>
    <property type="match status" value="1"/>
</dbReference>
<dbReference type="InterPro" id="IPR033749">
    <property type="entry name" value="Polyprenyl_synt_CS"/>
</dbReference>
<dbReference type="SUPFAM" id="SSF48576">
    <property type="entry name" value="Terpenoid synthases"/>
    <property type="match status" value="1"/>
</dbReference>
<keyword evidence="4" id="KW-0479">Metal-binding</keyword>
<dbReference type="EMBL" id="MTBP01000002">
    <property type="protein sequence ID" value="POM25511.1"/>
    <property type="molecule type" value="Genomic_DNA"/>
</dbReference>
<dbReference type="PANTHER" id="PTHR12001:SF69">
    <property type="entry name" value="ALL TRANS-POLYPRENYL-DIPHOSPHATE SYNTHASE PDSS1"/>
    <property type="match status" value="1"/>
</dbReference>
<dbReference type="GO" id="GO:0046872">
    <property type="term" value="F:metal ion binding"/>
    <property type="evidence" value="ECO:0007669"/>
    <property type="project" value="UniProtKB-KW"/>
</dbReference>
<comment type="similarity">
    <text evidence="2 6">Belongs to the FPP/GGPP synthase family.</text>
</comment>
<evidence type="ECO:0000313" key="7">
    <source>
        <dbReference type="EMBL" id="POM25511.1"/>
    </source>
</evidence>
<sequence length="342" mass="36349">MSSASAGDPSTLGAGPFGLPIDAALAAATRERLTAVEDLLREAVHSEDPLLTQASRHLVEAGGKRFRAMLVLLAAEFGDPSAPGVVPAAVVVELTHLATLYHDDVMDEATVRRGEESANIRWTNTVAILTGDYLFARASDLLADLGPDAVRIQARAFARLVQGQIQETVGPAETDPLKHYLQVIADKTGSLIAVSGHLGSLLAGASPAVVDTLTSACEKIGVAFQLSDDILDIASEGEEFGKTPGTDLREGIRTLPVHHVLAGVGAGPDDERLRYLLTQDLTDDKLHAEALTLLRAHPAMEAARSDLRRWSDDARADLLSLPDLPARDALLGLCDYVIVRKN</sequence>
<dbReference type="InterPro" id="IPR000092">
    <property type="entry name" value="Polyprenyl_synt"/>
</dbReference>
<dbReference type="PANTHER" id="PTHR12001">
    <property type="entry name" value="GERANYLGERANYL PYROPHOSPHATE SYNTHASE"/>
    <property type="match status" value="1"/>
</dbReference>
<protein>
    <submittedName>
        <fullName evidence="7">Heptaprenyl diphosphate synthase component 2</fullName>
        <ecNumber evidence="7">2.5.1.30</ecNumber>
    </submittedName>
</protein>
<evidence type="ECO:0000256" key="1">
    <source>
        <dbReference type="ARBA" id="ARBA00001946"/>
    </source>
</evidence>
<evidence type="ECO:0000256" key="6">
    <source>
        <dbReference type="RuleBase" id="RU004466"/>
    </source>
</evidence>
<organism evidence="7 8">
    <name type="scientific">Actinomadura rubteroloni</name>
    <dbReference type="NCBI Taxonomy" id="1926885"/>
    <lineage>
        <taxon>Bacteria</taxon>
        <taxon>Bacillati</taxon>
        <taxon>Actinomycetota</taxon>
        <taxon>Actinomycetes</taxon>
        <taxon>Streptosporangiales</taxon>
        <taxon>Thermomonosporaceae</taxon>
        <taxon>Actinomadura</taxon>
    </lineage>
</organism>
<reference evidence="7 8" key="1">
    <citation type="journal article" date="2017" name="Chemistry">
        <title>Isolation, Biosynthesis and Chemical Modifications of Rubterolones A-F: Rare Tropolone Alkaloids from Actinomadura sp. 5-2.</title>
        <authorList>
            <person name="Guo H."/>
            <person name="Benndorf R."/>
            <person name="Leichnitz D."/>
            <person name="Klassen J.L."/>
            <person name="Vollmers J."/>
            <person name="Gorls H."/>
            <person name="Steinacker M."/>
            <person name="Weigel C."/>
            <person name="Dahse H.M."/>
            <person name="Kaster A.K."/>
            <person name="de Beer Z.W."/>
            <person name="Poulsen M."/>
            <person name="Beemelmanns C."/>
        </authorList>
    </citation>
    <scope>NUCLEOTIDE SEQUENCE [LARGE SCALE GENOMIC DNA]</scope>
    <source>
        <strain evidence="7 8">5-2</strain>
    </source>
</reference>
<gene>
    <name evidence="7" type="primary">hepT</name>
    <name evidence="7" type="ORF">BTM25_41590</name>
</gene>
<evidence type="ECO:0000256" key="5">
    <source>
        <dbReference type="ARBA" id="ARBA00022842"/>
    </source>
</evidence>
<name>A0A2P4UKD3_9ACTN</name>
<dbReference type="CDD" id="cd00685">
    <property type="entry name" value="Trans_IPPS_HT"/>
    <property type="match status" value="1"/>
</dbReference>
<dbReference type="InterPro" id="IPR008949">
    <property type="entry name" value="Isoprenoid_synthase_dom_sf"/>
</dbReference>
<dbReference type="PROSITE" id="PS00444">
    <property type="entry name" value="POLYPRENYL_SYNTHASE_2"/>
    <property type="match status" value="1"/>
</dbReference>
<evidence type="ECO:0000313" key="8">
    <source>
        <dbReference type="Proteomes" id="UP000242367"/>
    </source>
</evidence>
<dbReference type="SFLD" id="SFLDS00005">
    <property type="entry name" value="Isoprenoid_Synthase_Type_I"/>
    <property type="match status" value="1"/>
</dbReference>
<keyword evidence="8" id="KW-1185">Reference proteome</keyword>
<comment type="cofactor">
    <cofactor evidence="1">
        <name>Mg(2+)</name>
        <dbReference type="ChEBI" id="CHEBI:18420"/>
    </cofactor>
</comment>
<keyword evidence="3 6" id="KW-0808">Transferase</keyword>
<evidence type="ECO:0000256" key="4">
    <source>
        <dbReference type="ARBA" id="ARBA00022723"/>
    </source>
</evidence>
<dbReference type="EC" id="2.5.1.30" evidence="7"/>
<proteinExistence type="inferred from homology"/>
<evidence type="ECO:0000256" key="3">
    <source>
        <dbReference type="ARBA" id="ARBA00022679"/>
    </source>
</evidence>
<dbReference type="Pfam" id="PF00348">
    <property type="entry name" value="polyprenyl_synt"/>
    <property type="match status" value="1"/>
</dbReference>
<dbReference type="GO" id="GO:0000010">
    <property type="term" value="F:heptaprenyl diphosphate synthase activity"/>
    <property type="evidence" value="ECO:0007669"/>
    <property type="project" value="UniProtKB-EC"/>
</dbReference>
<dbReference type="GO" id="GO:0008299">
    <property type="term" value="P:isoprenoid biosynthetic process"/>
    <property type="evidence" value="ECO:0007669"/>
    <property type="project" value="InterPro"/>
</dbReference>
<evidence type="ECO:0000256" key="2">
    <source>
        <dbReference type="ARBA" id="ARBA00006706"/>
    </source>
</evidence>
<accession>A0A2P4UKD3</accession>
<dbReference type="AlphaFoldDB" id="A0A2P4UKD3"/>
<dbReference type="RefSeq" id="WP_407923395.1">
    <property type="nucleotide sequence ID" value="NZ_MTBP01000002.1"/>
</dbReference>
<comment type="caution">
    <text evidence="7">The sequence shown here is derived from an EMBL/GenBank/DDBJ whole genome shotgun (WGS) entry which is preliminary data.</text>
</comment>
<dbReference type="Gene3D" id="1.10.600.10">
    <property type="entry name" value="Farnesyl Diphosphate Synthase"/>
    <property type="match status" value="1"/>
</dbReference>
<dbReference type="Proteomes" id="UP000242367">
    <property type="component" value="Unassembled WGS sequence"/>
</dbReference>